<dbReference type="AlphaFoldDB" id="A0A5K7XKE6"/>
<dbReference type="EMBL" id="AP021861">
    <property type="protein sequence ID" value="BBO34743.1"/>
    <property type="molecule type" value="Genomic_DNA"/>
</dbReference>
<feature type="transmembrane region" description="Helical" evidence="1">
    <location>
        <begin position="26"/>
        <end position="44"/>
    </location>
</feature>
<keyword evidence="1" id="KW-0472">Membrane</keyword>
<feature type="transmembrane region" description="Helical" evidence="1">
    <location>
        <begin position="5"/>
        <end position="20"/>
    </location>
</feature>
<evidence type="ECO:0000313" key="2">
    <source>
        <dbReference type="EMBL" id="BBO34743.1"/>
    </source>
</evidence>
<evidence type="ECO:0000256" key="1">
    <source>
        <dbReference type="SAM" id="Phobius"/>
    </source>
</evidence>
<keyword evidence="3" id="KW-1185">Reference proteome</keyword>
<keyword evidence="1" id="KW-1133">Transmembrane helix</keyword>
<dbReference type="KEGG" id="lpav:PLANPX_4355"/>
<accession>A0A5K7XKE6</accession>
<feature type="transmembrane region" description="Helical" evidence="1">
    <location>
        <begin position="80"/>
        <end position="101"/>
    </location>
</feature>
<evidence type="ECO:0000313" key="3">
    <source>
        <dbReference type="Proteomes" id="UP000326837"/>
    </source>
</evidence>
<sequence>MAPSLIVIATLIVLIIFVSLTQGPEAGLGISVLVAVVGAIVLPLTSRLRSRSMRNLRRVTLLIWALTLYCWYQAGVKEDVRLGMLTLLGLIVAGVLTVAYWSGRSDGNDSV</sequence>
<dbReference type="Proteomes" id="UP000326837">
    <property type="component" value="Chromosome"/>
</dbReference>
<organism evidence="2 3">
    <name type="scientific">Lacipirellula parvula</name>
    <dbReference type="NCBI Taxonomy" id="2650471"/>
    <lineage>
        <taxon>Bacteria</taxon>
        <taxon>Pseudomonadati</taxon>
        <taxon>Planctomycetota</taxon>
        <taxon>Planctomycetia</taxon>
        <taxon>Pirellulales</taxon>
        <taxon>Lacipirellulaceae</taxon>
        <taxon>Lacipirellula</taxon>
    </lineage>
</organism>
<name>A0A5K7XKE6_9BACT</name>
<protein>
    <submittedName>
        <fullName evidence="2">Uncharacterized protein</fullName>
    </submittedName>
</protein>
<keyword evidence="1" id="KW-0812">Transmembrane</keyword>
<reference evidence="3" key="1">
    <citation type="submission" date="2019-10" db="EMBL/GenBank/DDBJ databases">
        <title>Lacipirellula parvula gen. nov., sp. nov., representing a lineage of planctomycetes widespread in freshwater anoxic habitats, and description of the family Lacipirellulaceae.</title>
        <authorList>
            <person name="Dedysh S.N."/>
            <person name="Kulichevskaya I.S."/>
            <person name="Beletsky A.V."/>
            <person name="Rakitin A.L."/>
            <person name="Mardanov A.V."/>
            <person name="Ivanova A.A."/>
            <person name="Saltykova V.X."/>
            <person name="Rijpstra W.I.C."/>
            <person name="Sinninghe Damste J.S."/>
            <person name="Ravin N.V."/>
        </authorList>
    </citation>
    <scope>NUCLEOTIDE SEQUENCE [LARGE SCALE GENOMIC DNA]</scope>
    <source>
        <strain evidence="3">PX69</strain>
    </source>
</reference>
<proteinExistence type="predicted"/>
<feature type="transmembrane region" description="Helical" evidence="1">
    <location>
        <begin position="56"/>
        <end position="74"/>
    </location>
</feature>
<gene>
    <name evidence="2" type="ORF">PLANPX_4355</name>
</gene>